<accession>A0ABU6EFU0</accession>
<name>A0ABU6EFU0_9GAMM</name>
<organism evidence="1 2">
    <name type="scientific">Proteus cibi</name>
    <dbReference type="NCBI Taxonomy" id="2050966"/>
    <lineage>
        <taxon>Bacteria</taxon>
        <taxon>Pseudomonadati</taxon>
        <taxon>Pseudomonadota</taxon>
        <taxon>Gammaproteobacteria</taxon>
        <taxon>Enterobacterales</taxon>
        <taxon>Morganellaceae</taxon>
        <taxon>Proteus</taxon>
    </lineage>
</organism>
<reference evidence="1 2" key="1">
    <citation type="submission" date="2022-05" db="EMBL/GenBank/DDBJ databases">
        <title>Whole genome sequences of Escherichia coli of fish isolates collected from Assam, India.</title>
        <authorList>
            <person name="Sudha S."/>
            <person name="Muneeb K.H."/>
            <person name="Rakshit O."/>
            <person name="Mendem S.K."/>
            <person name="Raisen C."/>
            <person name="Holmes M.A."/>
            <person name="Shome B.R."/>
            <person name="Sivaraman G.K."/>
        </authorList>
    </citation>
    <scope>NUCLEOTIDE SEQUENCE [LARGE SCALE GENOMIC DNA]</scope>
    <source>
        <strain evidence="1 2">278</strain>
    </source>
</reference>
<protein>
    <submittedName>
        <fullName evidence="1">Uncharacterized protein</fullName>
    </submittedName>
</protein>
<gene>
    <name evidence="1" type="ORF">NA736_10795</name>
</gene>
<proteinExistence type="predicted"/>
<dbReference type="EMBL" id="JAMZOO010000003">
    <property type="protein sequence ID" value="MEB6857518.1"/>
    <property type="molecule type" value="Genomic_DNA"/>
</dbReference>
<dbReference type="Proteomes" id="UP001332939">
    <property type="component" value="Unassembled WGS sequence"/>
</dbReference>
<evidence type="ECO:0000313" key="2">
    <source>
        <dbReference type="Proteomes" id="UP001332939"/>
    </source>
</evidence>
<comment type="caution">
    <text evidence="1">The sequence shown here is derived from an EMBL/GenBank/DDBJ whole genome shotgun (WGS) entry which is preliminary data.</text>
</comment>
<sequence>MNVNNVIFNPKFSFSKVSHRYPKKEEYVISKNISEVKNTPVSPFWGKRIIQVLTSLFHKLEIKFLIRGINNNKPSSDIDKNKYNNIFNEASDEIKNKNLKTISDIVSHANDKFDFYSYCDYLTELKRAKDFFLLLSDKENECSERKLITEMLNEIIKNRINAIDDEGIKNVFKLINSKFRFENIHLNKKYDFMHNFSTEKERVDFIKIMNFLLIGVEEAQLFDRFVNNIKSEVEKKLSTIMMIALDKNTNNGYSFDSLKQEWKEKYISDHDNVTKSDVIEETDIGVHTDISHDIEVETIIEIAKQAPKEDLSAKYIDVDNFNVDDYQLILRNKIDNIKKTDEKNNSELDEYKSTLDSDIDNTKEIIESDDLDCQWDYEVSDMVNFDGKKLKNDILMEKINKLTLGLKSDEKFNEINNKLESMIHDIEECSTEGGVSLDLDKKLTFSRDNYQWYFDTEENKSETNK</sequence>
<evidence type="ECO:0000313" key="1">
    <source>
        <dbReference type="EMBL" id="MEB6857518.1"/>
    </source>
</evidence>
<dbReference type="RefSeq" id="WP_325934866.1">
    <property type="nucleotide sequence ID" value="NZ_JAMZOO010000003.1"/>
</dbReference>
<keyword evidence="2" id="KW-1185">Reference proteome</keyword>